<dbReference type="EMBL" id="CP001997">
    <property type="protein sequence ID" value="ADE56966.1"/>
    <property type="molecule type" value="Genomic_DNA"/>
</dbReference>
<dbReference type="Proteomes" id="UP000002366">
    <property type="component" value="Chromosome"/>
</dbReference>
<keyword evidence="7" id="KW-1185">Reference proteome</keyword>
<dbReference type="Pfam" id="PF02650">
    <property type="entry name" value="HTH_WhiA"/>
    <property type="match status" value="1"/>
</dbReference>
<dbReference type="SUPFAM" id="SSF55608">
    <property type="entry name" value="Homing endonucleases"/>
    <property type="match status" value="1"/>
</dbReference>
<dbReference type="HOGENOM" id="CLU_945409_0_0_0"/>
<organism evidence="6 7">
    <name type="scientific">Aminobacterium colombiense (strain DSM 12261 / ALA-1)</name>
    <dbReference type="NCBI Taxonomy" id="572547"/>
    <lineage>
        <taxon>Bacteria</taxon>
        <taxon>Thermotogati</taxon>
        <taxon>Synergistota</taxon>
        <taxon>Synergistia</taxon>
        <taxon>Synergistales</taxon>
        <taxon>Aminobacteriaceae</taxon>
        <taxon>Aminobacterium</taxon>
    </lineage>
</organism>
<dbReference type="Gene3D" id="3.10.28.10">
    <property type="entry name" value="Homing endonucleases"/>
    <property type="match status" value="1"/>
</dbReference>
<proteinExistence type="predicted"/>
<name>D5EEI4_AMICL</name>
<sequence>MKSISETMWDEWVFSPVSSTNADSEVAGVLWGLMPASPEFLTKERLVILSGRRLWVFRRLRRIWSHSRWGQRVELPTILNVPASFKGNVTLSIPQTLIAEVVVWGENAKRKNDWAWLRGVWGNCGSLYVPKSGYYLAFRFRFYRLMDMVLSLLKNNHFPMGKRMVDEQYELLLRDQEKIVTLLSNFKLFDTSLKLEEKAIVRAMRDRANRLVNCDASNIRKTLEAAEWQLEIAKVFQNEKVWATLPEPLKELIETRMQYPSATLTELGQLLSKPVSKSTVKYRWQKLKEMAEQLPHGI</sequence>
<evidence type="ECO:0000313" key="7">
    <source>
        <dbReference type="Proteomes" id="UP000002366"/>
    </source>
</evidence>
<accession>D5EEI4</accession>
<evidence type="ECO:0000256" key="2">
    <source>
        <dbReference type="ARBA" id="ARBA00023125"/>
    </source>
</evidence>
<dbReference type="AlphaFoldDB" id="D5EEI4"/>
<evidence type="ECO:0000259" key="4">
    <source>
        <dbReference type="Pfam" id="PF02650"/>
    </source>
</evidence>
<dbReference type="eggNOG" id="COG1481">
    <property type="taxonomic scope" value="Bacteria"/>
</dbReference>
<dbReference type="Pfam" id="PF14527">
    <property type="entry name" value="LAGLIDADG_WhiA"/>
    <property type="match status" value="1"/>
</dbReference>
<dbReference type="GO" id="GO:0051301">
    <property type="term" value="P:cell division"/>
    <property type="evidence" value="ECO:0007669"/>
    <property type="project" value="UniProtKB-KW"/>
</dbReference>
<evidence type="ECO:0000256" key="1">
    <source>
        <dbReference type="ARBA" id="ARBA00022618"/>
    </source>
</evidence>
<dbReference type="OrthoDB" id="401278at2"/>
<dbReference type="InterPro" id="IPR039518">
    <property type="entry name" value="WhiA_LAGLIDADG_dom"/>
</dbReference>
<evidence type="ECO:0000256" key="3">
    <source>
        <dbReference type="ARBA" id="ARBA00023306"/>
    </source>
</evidence>
<dbReference type="STRING" id="572547.Amico_0833"/>
<dbReference type="NCBIfam" id="TIGR00647">
    <property type="entry name" value="DNA_bind_WhiA"/>
    <property type="match status" value="1"/>
</dbReference>
<feature type="domain" description="Sporulation regulator WhiA C-terminal" evidence="4">
    <location>
        <begin position="208"/>
        <end position="291"/>
    </location>
</feature>
<dbReference type="InterPro" id="IPR003802">
    <property type="entry name" value="Sporulation_regulator_WhiA"/>
</dbReference>
<keyword evidence="2" id="KW-0238">DNA-binding</keyword>
<dbReference type="GO" id="GO:0003677">
    <property type="term" value="F:DNA binding"/>
    <property type="evidence" value="ECO:0007669"/>
    <property type="project" value="UniProtKB-KW"/>
</dbReference>
<keyword evidence="3" id="KW-0131">Cell cycle</keyword>
<dbReference type="InterPro" id="IPR023054">
    <property type="entry name" value="Sporulation_regulator_WhiA_C"/>
</dbReference>
<gene>
    <name evidence="6" type="ordered locus">Amico_0833</name>
</gene>
<dbReference type="KEGG" id="aco:Amico_0833"/>
<dbReference type="InterPro" id="IPR027434">
    <property type="entry name" value="Homing_endonucl"/>
</dbReference>
<keyword evidence="1" id="KW-0132">Cell division</keyword>
<dbReference type="GO" id="GO:0043937">
    <property type="term" value="P:regulation of sporulation"/>
    <property type="evidence" value="ECO:0007669"/>
    <property type="project" value="InterPro"/>
</dbReference>
<reference evidence="6 7" key="1">
    <citation type="journal article" date="2010" name="Stand. Genomic Sci.">
        <title>Complete genome sequence of Aminobacterium colombiense type strain (ALA-1).</title>
        <authorList>
            <person name="Chertkov O."/>
            <person name="Sikorski J."/>
            <person name="Brambilla E."/>
            <person name="Lapidus A."/>
            <person name="Copeland A."/>
            <person name="Glavina Del Rio T."/>
            <person name="Nolan M."/>
            <person name="Lucas S."/>
            <person name="Tice H."/>
            <person name="Cheng J.F."/>
            <person name="Han C."/>
            <person name="Detter J.C."/>
            <person name="Bruce D."/>
            <person name="Tapia R."/>
            <person name="Goodwin L."/>
            <person name="Pitluck S."/>
            <person name="Liolios K."/>
            <person name="Ivanova N."/>
            <person name="Mavromatis K."/>
            <person name="Ovchinnikova G."/>
            <person name="Pati A."/>
            <person name="Chen A."/>
            <person name="Palaniappan K."/>
            <person name="Land M."/>
            <person name="Hauser L."/>
            <person name="Chang Y.J."/>
            <person name="Jeffries C.D."/>
            <person name="Spring S."/>
            <person name="Rohde M."/>
            <person name="Goker M."/>
            <person name="Bristow J."/>
            <person name="Eisen J.A."/>
            <person name="Markowitz V."/>
            <person name="Hugenholtz P."/>
            <person name="Kyrpides N.C."/>
            <person name="Klenk H.P."/>
        </authorList>
    </citation>
    <scope>NUCLEOTIDE SEQUENCE [LARGE SCALE GENOMIC DNA]</scope>
    <source>
        <strain evidence="7">DSM 12261 / ALA-1</strain>
    </source>
</reference>
<evidence type="ECO:0000313" key="6">
    <source>
        <dbReference type="EMBL" id="ADE56966.1"/>
    </source>
</evidence>
<dbReference type="RefSeq" id="WP_013048232.1">
    <property type="nucleotide sequence ID" value="NC_014011.1"/>
</dbReference>
<protein>
    <submittedName>
        <fullName evidence="6">Uncharacterized protein</fullName>
    </submittedName>
</protein>
<dbReference type="PANTHER" id="PTHR37307">
    <property type="entry name" value="CELL DIVISION PROTEIN WHIA-RELATED"/>
    <property type="match status" value="1"/>
</dbReference>
<evidence type="ECO:0000259" key="5">
    <source>
        <dbReference type="Pfam" id="PF14527"/>
    </source>
</evidence>
<feature type="domain" description="WhiA LAGLIDADG-like" evidence="5">
    <location>
        <begin position="115"/>
        <end position="205"/>
    </location>
</feature>
<dbReference type="PANTHER" id="PTHR37307:SF1">
    <property type="entry name" value="CELL DIVISION PROTEIN WHIA-RELATED"/>
    <property type="match status" value="1"/>
</dbReference>